<dbReference type="STRING" id="36166.T1H1N2"/>
<organism evidence="1 2">
    <name type="scientific">Megaselia scalaris</name>
    <name type="common">Humpbacked fly</name>
    <name type="synonym">Phora scalaris</name>
    <dbReference type="NCBI Taxonomy" id="36166"/>
    <lineage>
        <taxon>Eukaryota</taxon>
        <taxon>Metazoa</taxon>
        <taxon>Ecdysozoa</taxon>
        <taxon>Arthropoda</taxon>
        <taxon>Hexapoda</taxon>
        <taxon>Insecta</taxon>
        <taxon>Pterygota</taxon>
        <taxon>Neoptera</taxon>
        <taxon>Endopterygota</taxon>
        <taxon>Diptera</taxon>
        <taxon>Brachycera</taxon>
        <taxon>Muscomorpha</taxon>
        <taxon>Platypezoidea</taxon>
        <taxon>Phoridae</taxon>
        <taxon>Megaseliini</taxon>
        <taxon>Megaselia</taxon>
    </lineage>
</organism>
<protein>
    <submittedName>
        <fullName evidence="1">Uncharacterized protein</fullName>
    </submittedName>
</protein>
<dbReference type="EnsemblMetazoa" id="MESCA010098-RA">
    <property type="protein sequence ID" value="MESCA010098-PA"/>
    <property type="gene ID" value="MESCA010098"/>
</dbReference>
<dbReference type="AlphaFoldDB" id="T1H1N2"/>
<accession>T1H1N2</accession>
<dbReference type="EMBL" id="CAQQ02048014">
    <property type="status" value="NOT_ANNOTATED_CDS"/>
    <property type="molecule type" value="Genomic_DNA"/>
</dbReference>
<dbReference type="EMBL" id="CAQQ02048015">
    <property type="status" value="NOT_ANNOTATED_CDS"/>
    <property type="molecule type" value="Genomic_DNA"/>
</dbReference>
<dbReference type="Pfam" id="PF06585">
    <property type="entry name" value="JHBP"/>
    <property type="match status" value="1"/>
</dbReference>
<proteinExistence type="predicted"/>
<name>T1H1N2_MEGSC</name>
<sequence length="118" mass="13282">VRDNAQRFDFDLLLPILNAEGNYELNGNLLSLPLKGNGPFVGNFTNFMAFVKQQLVFIRSRWPTILLTLSISYSPSMSTAPIMMRNVFLPKVAKNCSSAAVKFQVSEPHRSTGSKSWW</sequence>
<evidence type="ECO:0000313" key="1">
    <source>
        <dbReference type="EnsemblMetazoa" id="MESCA010098-PA"/>
    </source>
</evidence>
<dbReference type="Gene3D" id="3.15.10.30">
    <property type="entry name" value="Haemolymph juvenile hormone binding protein"/>
    <property type="match status" value="1"/>
</dbReference>
<reference evidence="2" key="1">
    <citation type="submission" date="2013-02" db="EMBL/GenBank/DDBJ databases">
        <authorList>
            <person name="Hughes D."/>
        </authorList>
    </citation>
    <scope>NUCLEOTIDE SEQUENCE</scope>
    <source>
        <strain>Durham</strain>
        <strain evidence="2">NC isolate 2 -- Noor lab</strain>
    </source>
</reference>
<keyword evidence="2" id="KW-1185">Reference proteome</keyword>
<dbReference type="HOGENOM" id="CLU_2078920_0_0_1"/>
<evidence type="ECO:0000313" key="2">
    <source>
        <dbReference type="Proteomes" id="UP000015102"/>
    </source>
</evidence>
<dbReference type="InterPro" id="IPR010562">
    <property type="entry name" value="Haemolymph_juvenile_hormone-bd"/>
</dbReference>
<reference evidence="1" key="2">
    <citation type="submission" date="2015-06" db="UniProtKB">
        <authorList>
            <consortium name="EnsemblMetazoa"/>
        </authorList>
    </citation>
    <scope>IDENTIFICATION</scope>
</reference>
<dbReference type="EMBL" id="CAQQ02048017">
    <property type="status" value="NOT_ANNOTATED_CDS"/>
    <property type="molecule type" value="Genomic_DNA"/>
</dbReference>
<dbReference type="Proteomes" id="UP000015102">
    <property type="component" value="Unassembled WGS sequence"/>
</dbReference>
<dbReference type="EMBL" id="CAQQ02048016">
    <property type="status" value="NOT_ANNOTATED_CDS"/>
    <property type="molecule type" value="Genomic_DNA"/>
</dbReference>
<dbReference type="InterPro" id="IPR038606">
    <property type="entry name" value="To_sf"/>
</dbReference>